<evidence type="ECO:0000313" key="9">
    <source>
        <dbReference type="Proteomes" id="UP000701853"/>
    </source>
</evidence>
<dbReference type="InterPro" id="IPR041373">
    <property type="entry name" value="RT_RNaseH"/>
</dbReference>
<evidence type="ECO:0000256" key="1">
    <source>
        <dbReference type="ARBA" id="ARBA00022679"/>
    </source>
</evidence>
<dbReference type="Proteomes" id="UP000701853">
    <property type="component" value="Chromosome 6"/>
</dbReference>
<dbReference type="EMBL" id="JAHUZN010000006">
    <property type="protein sequence ID" value="KAG8490827.1"/>
    <property type="molecule type" value="Genomic_DNA"/>
</dbReference>
<organism evidence="8 9">
    <name type="scientific">Gossypium anomalum</name>
    <dbReference type="NCBI Taxonomy" id="47600"/>
    <lineage>
        <taxon>Eukaryota</taxon>
        <taxon>Viridiplantae</taxon>
        <taxon>Streptophyta</taxon>
        <taxon>Embryophyta</taxon>
        <taxon>Tracheophyta</taxon>
        <taxon>Spermatophyta</taxon>
        <taxon>Magnoliopsida</taxon>
        <taxon>eudicotyledons</taxon>
        <taxon>Gunneridae</taxon>
        <taxon>Pentapetalae</taxon>
        <taxon>rosids</taxon>
        <taxon>malvids</taxon>
        <taxon>Malvales</taxon>
        <taxon>Malvaceae</taxon>
        <taxon>Malvoideae</taxon>
        <taxon>Gossypium</taxon>
    </lineage>
</organism>
<keyword evidence="6" id="KW-0695">RNA-directed DNA polymerase</keyword>
<dbReference type="GO" id="GO:0003964">
    <property type="term" value="F:RNA-directed DNA polymerase activity"/>
    <property type="evidence" value="ECO:0007669"/>
    <property type="project" value="UniProtKB-KW"/>
</dbReference>
<evidence type="ECO:0000256" key="4">
    <source>
        <dbReference type="ARBA" id="ARBA00022759"/>
    </source>
</evidence>
<evidence type="ECO:0000256" key="5">
    <source>
        <dbReference type="ARBA" id="ARBA00022801"/>
    </source>
</evidence>
<dbReference type="AlphaFoldDB" id="A0A8J5Z285"/>
<dbReference type="InterPro" id="IPR050951">
    <property type="entry name" value="Retrovirus_Pol_polyprotein"/>
</dbReference>
<protein>
    <recommendedName>
        <fullName evidence="7">Reverse transcriptase RNase H-like domain-containing protein</fullName>
    </recommendedName>
</protein>
<dbReference type="Gene3D" id="3.30.420.10">
    <property type="entry name" value="Ribonuclease H-like superfamily/Ribonuclease H"/>
    <property type="match status" value="1"/>
</dbReference>
<accession>A0A8J5Z285</accession>
<evidence type="ECO:0000313" key="8">
    <source>
        <dbReference type="EMBL" id="KAG8490827.1"/>
    </source>
</evidence>
<name>A0A8J5Z285_9ROSI</name>
<dbReference type="PANTHER" id="PTHR37984:SF5">
    <property type="entry name" value="PROTEIN NYNRIN-LIKE"/>
    <property type="match status" value="1"/>
</dbReference>
<keyword evidence="3" id="KW-0540">Nuclease</keyword>
<evidence type="ECO:0000256" key="6">
    <source>
        <dbReference type="ARBA" id="ARBA00022918"/>
    </source>
</evidence>
<dbReference type="Gene3D" id="3.30.70.270">
    <property type="match status" value="2"/>
</dbReference>
<dbReference type="OrthoDB" id="10068564at2759"/>
<evidence type="ECO:0000259" key="7">
    <source>
        <dbReference type="Pfam" id="PF17917"/>
    </source>
</evidence>
<dbReference type="InterPro" id="IPR036397">
    <property type="entry name" value="RNaseH_sf"/>
</dbReference>
<comment type="caution">
    <text evidence="8">The sequence shown here is derived from an EMBL/GenBank/DDBJ whole genome shotgun (WGS) entry which is preliminary data.</text>
</comment>
<dbReference type="InterPro" id="IPR043502">
    <property type="entry name" value="DNA/RNA_pol_sf"/>
</dbReference>
<dbReference type="SUPFAM" id="SSF53098">
    <property type="entry name" value="Ribonuclease H-like"/>
    <property type="match status" value="1"/>
</dbReference>
<dbReference type="InterPro" id="IPR012337">
    <property type="entry name" value="RNaseH-like_sf"/>
</dbReference>
<gene>
    <name evidence="8" type="ORF">CXB51_013928</name>
</gene>
<dbReference type="Gene3D" id="1.10.340.70">
    <property type="match status" value="1"/>
</dbReference>
<dbReference type="GO" id="GO:0004519">
    <property type="term" value="F:endonuclease activity"/>
    <property type="evidence" value="ECO:0007669"/>
    <property type="project" value="UniProtKB-KW"/>
</dbReference>
<keyword evidence="9" id="KW-1185">Reference proteome</keyword>
<evidence type="ECO:0000256" key="2">
    <source>
        <dbReference type="ARBA" id="ARBA00022695"/>
    </source>
</evidence>
<dbReference type="Pfam" id="PF17917">
    <property type="entry name" value="RT_RNaseH"/>
    <property type="match status" value="1"/>
</dbReference>
<dbReference type="Gene3D" id="3.10.10.10">
    <property type="entry name" value="HIV Type 1 Reverse Transcriptase, subunit A, domain 1"/>
    <property type="match status" value="1"/>
</dbReference>
<dbReference type="FunFam" id="3.30.70.270:FF:000020">
    <property type="entry name" value="Transposon Tf2-6 polyprotein-like Protein"/>
    <property type="match status" value="1"/>
</dbReference>
<keyword evidence="2" id="KW-0548">Nucleotidyltransferase</keyword>
<dbReference type="InterPro" id="IPR043128">
    <property type="entry name" value="Rev_trsase/Diguanyl_cyclase"/>
</dbReference>
<keyword evidence="4" id="KW-0255">Endonuclease</keyword>
<feature type="domain" description="Reverse transcriptase RNase H-like" evidence="7">
    <location>
        <begin position="176"/>
        <end position="243"/>
    </location>
</feature>
<dbReference type="GO" id="GO:0003676">
    <property type="term" value="F:nucleic acid binding"/>
    <property type="evidence" value="ECO:0007669"/>
    <property type="project" value="InterPro"/>
</dbReference>
<keyword evidence="1" id="KW-0808">Transferase</keyword>
<evidence type="ECO:0000256" key="3">
    <source>
        <dbReference type="ARBA" id="ARBA00022722"/>
    </source>
</evidence>
<reference evidence="8 9" key="1">
    <citation type="journal article" date="2021" name="bioRxiv">
        <title>The Gossypium anomalum genome as a resource for cotton improvement and evolutionary analysis of hybrid incompatibility.</title>
        <authorList>
            <person name="Grover C.E."/>
            <person name="Yuan D."/>
            <person name="Arick M.A."/>
            <person name="Miller E.R."/>
            <person name="Hu G."/>
            <person name="Peterson D.G."/>
            <person name="Wendel J.F."/>
            <person name="Udall J.A."/>
        </authorList>
    </citation>
    <scope>NUCLEOTIDE SEQUENCE [LARGE SCALE GENOMIC DNA]</scope>
    <source>
        <strain evidence="8">JFW-Udall</strain>
        <tissue evidence="8">Leaf</tissue>
    </source>
</reference>
<keyword evidence="5" id="KW-0378">Hydrolase</keyword>
<dbReference type="CDD" id="cd09274">
    <property type="entry name" value="RNase_HI_RT_Ty3"/>
    <property type="match status" value="1"/>
</dbReference>
<dbReference type="SUPFAM" id="SSF56672">
    <property type="entry name" value="DNA/RNA polymerases"/>
    <property type="match status" value="1"/>
</dbReference>
<sequence>MKKGCDAYLVYVLDTKVSESKIESVHVVCEFSDVFPKELPGATVFSKIDSRSGYYQLRVKNSDVPKAAFRMSKCEFWLPEVGFLGHIVSADGIQVYPSKISAVIDWKPPRNLSEVRSFLGLDGYYRPFVKGFSMIATPMTRLLHKYVKFEWSKKCQQSFDQLKALLTKTLVLVQPESLKPHEMNYPAHDLELAAIVFALKVWRHHLYGEKCNIFTDHKSLKYIMTHKDLNLRQRRWLELLKDYELVIDYHPVKANVVADALSRKYLFALRAMNTRLTMFDDGLTLVKLKAKPVFLQQIYEAQKCDTELQAKRIQYEANSDSNYEIGANDCLMFRNKICVPKKFELIQKILHEAHSSCLSFILGVPNMYNDLKKLYWWSVRSDFSLDRLVELYIAEIFRLHEVPVSIISDRDPRYTSQFWKNLQETLQFEGNWEKYSLFVEFTYNNSFQTSIKMAPYEALYGHKCRTLLYWTELSKKKIHGVDLIRETKEKVKVICDYLKTALDRQKSYADLKRKDIEF</sequence>
<dbReference type="PANTHER" id="PTHR37984">
    <property type="entry name" value="PROTEIN CBG26694"/>
    <property type="match status" value="1"/>
</dbReference>
<proteinExistence type="predicted"/>
<dbReference type="GO" id="GO:0016787">
    <property type="term" value="F:hydrolase activity"/>
    <property type="evidence" value="ECO:0007669"/>
    <property type="project" value="UniProtKB-KW"/>
</dbReference>